<gene>
    <name evidence="2" type="ORF">IAA54_01390</name>
</gene>
<evidence type="ECO:0000256" key="1">
    <source>
        <dbReference type="SAM" id="Phobius"/>
    </source>
</evidence>
<reference evidence="2" key="2">
    <citation type="journal article" date="2021" name="PeerJ">
        <title>Extensive microbial diversity within the chicken gut microbiome revealed by metagenomics and culture.</title>
        <authorList>
            <person name="Gilroy R."/>
            <person name="Ravi A."/>
            <person name="Getino M."/>
            <person name="Pursley I."/>
            <person name="Horton D.L."/>
            <person name="Alikhan N.F."/>
            <person name="Baker D."/>
            <person name="Gharbi K."/>
            <person name="Hall N."/>
            <person name="Watson M."/>
            <person name="Adriaenssens E.M."/>
            <person name="Foster-Nyarko E."/>
            <person name="Jarju S."/>
            <person name="Secka A."/>
            <person name="Antonio M."/>
            <person name="Oren A."/>
            <person name="Chaudhuri R.R."/>
            <person name="La Ragione R."/>
            <person name="Hildebrand F."/>
            <person name="Pallen M.J."/>
        </authorList>
    </citation>
    <scope>NUCLEOTIDE SEQUENCE</scope>
    <source>
        <strain evidence="2">ChiSjej1B19-7085</strain>
    </source>
</reference>
<keyword evidence="1" id="KW-0812">Transmembrane</keyword>
<evidence type="ECO:0000313" key="2">
    <source>
        <dbReference type="EMBL" id="HIR56298.1"/>
    </source>
</evidence>
<comment type="caution">
    <text evidence="2">The sequence shown here is derived from an EMBL/GenBank/DDBJ whole genome shotgun (WGS) entry which is preliminary data.</text>
</comment>
<keyword evidence="1" id="KW-0472">Membrane</keyword>
<dbReference type="EMBL" id="DVHF01000017">
    <property type="protein sequence ID" value="HIR56298.1"/>
    <property type="molecule type" value="Genomic_DNA"/>
</dbReference>
<protein>
    <recommendedName>
        <fullName evidence="4">PrgI family protein</fullName>
    </recommendedName>
</protein>
<proteinExistence type="predicted"/>
<feature type="transmembrane region" description="Helical" evidence="1">
    <location>
        <begin position="30"/>
        <end position="50"/>
    </location>
</feature>
<keyword evidence="1" id="KW-1133">Transmembrane helix</keyword>
<sequence length="121" mass="13466">MDDDLVFIPSNYTDAGKVFGVFEIRNTIEGLIFCVPLSLLLVNLCSGFSISLTATALIVSVAVIPTGGLCLSGIYGYSLLTFLRIYFLWRFRKRILTYRQLPKQKGKGVHIPCKSKEKKSA</sequence>
<name>A0A9D1DNV3_9FIRM</name>
<evidence type="ECO:0000313" key="3">
    <source>
        <dbReference type="Proteomes" id="UP000886785"/>
    </source>
</evidence>
<reference evidence="2" key="1">
    <citation type="submission" date="2020-10" db="EMBL/GenBank/DDBJ databases">
        <authorList>
            <person name="Gilroy R."/>
        </authorList>
    </citation>
    <scope>NUCLEOTIDE SEQUENCE</scope>
    <source>
        <strain evidence="2">ChiSjej1B19-7085</strain>
    </source>
</reference>
<organism evidence="2 3">
    <name type="scientific">Candidatus Gallacutalibacter pullicola</name>
    <dbReference type="NCBI Taxonomy" id="2840830"/>
    <lineage>
        <taxon>Bacteria</taxon>
        <taxon>Bacillati</taxon>
        <taxon>Bacillota</taxon>
        <taxon>Clostridia</taxon>
        <taxon>Eubacteriales</taxon>
        <taxon>Candidatus Gallacutalibacter</taxon>
    </lineage>
</organism>
<dbReference type="AlphaFoldDB" id="A0A9D1DNV3"/>
<feature type="transmembrane region" description="Helical" evidence="1">
    <location>
        <begin position="56"/>
        <end position="89"/>
    </location>
</feature>
<dbReference type="Proteomes" id="UP000886785">
    <property type="component" value="Unassembled WGS sequence"/>
</dbReference>
<accession>A0A9D1DNV3</accession>
<evidence type="ECO:0008006" key="4">
    <source>
        <dbReference type="Google" id="ProtNLM"/>
    </source>
</evidence>